<keyword evidence="1" id="KW-0732">Signal</keyword>
<dbReference type="OrthoDB" id="5504730at2"/>
<comment type="caution">
    <text evidence="2">The sequence shown here is derived from an EMBL/GenBank/DDBJ whole genome shotgun (WGS) entry which is preliminary data.</text>
</comment>
<dbReference type="EMBL" id="PVNL01000135">
    <property type="protein sequence ID" value="PRP96204.1"/>
    <property type="molecule type" value="Genomic_DNA"/>
</dbReference>
<evidence type="ECO:0000256" key="1">
    <source>
        <dbReference type="SAM" id="SignalP"/>
    </source>
</evidence>
<organism evidence="2 3">
    <name type="scientific">Enhygromyxa salina</name>
    <dbReference type="NCBI Taxonomy" id="215803"/>
    <lineage>
        <taxon>Bacteria</taxon>
        <taxon>Pseudomonadati</taxon>
        <taxon>Myxococcota</taxon>
        <taxon>Polyangia</taxon>
        <taxon>Nannocystales</taxon>
        <taxon>Nannocystaceae</taxon>
        <taxon>Enhygromyxa</taxon>
    </lineage>
</organism>
<feature type="signal peptide" evidence="1">
    <location>
        <begin position="1"/>
        <end position="26"/>
    </location>
</feature>
<gene>
    <name evidence="2" type="ORF">ENSA7_70180</name>
</gene>
<proteinExistence type="predicted"/>
<name>A0A2S9XTP6_9BACT</name>
<dbReference type="RefSeq" id="WP_106093819.1">
    <property type="nucleotide sequence ID" value="NZ_PVNL01000135.1"/>
</dbReference>
<dbReference type="Proteomes" id="UP000238823">
    <property type="component" value="Unassembled WGS sequence"/>
</dbReference>
<reference evidence="2 3" key="1">
    <citation type="submission" date="2018-03" db="EMBL/GenBank/DDBJ databases">
        <title>Draft Genome Sequences of the Obligatory Marine Myxobacteria Enhygromyxa salina SWB007.</title>
        <authorList>
            <person name="Poehlein A."/>
            <person name="Moghaddam J.A."/>
            <person name="Harms H."/>
            <person name="Alanjari M."/>
            <person name="Koenig G.M."/>
            <person name="Daniel R."/>
            <person name="Schaeberle T.F."/>
        </authorList>
    </citation>
    <scope>NUCLEOTIDE SEQUENCE [LARGE SCALE GENOMIC DNA]</scope>
    <source>
        <strain evidence="2 3">SWB007</strain>
    </source>
</reference>
<feature type="chain" id="PRO_5015730346" evidence="1">
    <location>
        <begin position="27"/>
        <end position="206"/>
    </location>
</feature>
<dbReference type="AlphaFoldDB" id="A0A2S9XTP6"/>
<accession>A0A2S9XTP6</accession>
<evidence type="ECO:0000313" key="2">
    <source>
        <dbReference type="EMBL" id="PRP96204.1"/>
    </source>
</evidence>
<sequence>MAWKTPLRTVLTALALVGLAADVALAPAPAEAHLAKWGSWEVTHRNLMRLFPDADPNAWRIKRHQFSQKEVEQLERELGFELYPEDKTPEFYVAHDSAGQFLGVAIFIDPRTKPKILDGSVLTLEIGIGVDARGTINRMRVYDYRGDLRLTKDPFLNQLAGRGLDSEFRMGKGGLVPVAGEDEESQLVANAGREALLLMKVALGRG</sequence>
<protein>
    <submittedName>
        <fullName evidence="2">Uncharacterized protein</fullName>
    </submittedName>
</protein>
<evidence type="ECO:0000313" key="3">
    <source>
        <dbReference type="Proteomes" id="UP000238823"/>
    </source>
</evidence>